<dbReference type="Pfam" id="PF14730">
    <property type="entry name" value="DUF4468"/>
    <property type="match status" value="1"/>
</dbReference>
<dbReference type="AlphaFoldDB" id="A0A4Y8SMY8"/>
<keyword evidence="4" id="KW-1185">Reference proteome</keyword>
<evidence type="ECO:0000313" key="4">
    <source>
        <dbReference type="Proteomes" id="UP000297540"/>
    </source>
</evidence>
<organism evidence="3 4">
    <name type="scientific">Mucilaginibacter psychrotolerans</name>
    <dbReference type="NCBI Taxonomy" id="1524096"/>
    <lineage>
        <taxon>Bacteria</taxon>
        <taxon>Pseudomonadati</taxon>
        <taxon>Bacteroidota</taxon>
        <taxon>Sphingobacteriia</taxon>
        <taxon>Sphingobacteriales</taxon>
        <taxon>Sphingobacteriaceae</taxon>
        <taxon>Mucilaginibacter</taxon>
    </lineage>
</organism>
<reference evidence="3 4" key="1">
    <citation type="journal article" date="2017" name="Int. J. Syst. Evol. Microbiol.">
        <title>Mucilaginibacterpsychrotolerans sp. nov., isolated from peatlands.</title>
        <authorList>
            <person name="Deng Y."/>
            <person name="Shen L."/>
            <person name="Xu B."/>
            <person name="Liu Y."/>
            <person name="Gu Z."/>
            <person name="Liu H."/>
            <person name="Zhou Y."/>
        </authorList>
    </citation>
    <scope>NUCLEOTIDE SEQUENCE [LARGE SCALE GENOMIC DNA]</scope>
    <source>
        <strain evidence="3 4">NH7-4</strain>
    </source>
</reference>
<accession>A0A4Y8SMY8</accession>
<proteinExistence type="predicted"/>
<sequence>MAYLYYMKKIFLCIACILAINTARAQKDLLQSDENNKYVYYQVVDKKDFTADTLYNRALAFMKSQELKASGKESAGTIIAKDKTVLYTNSLVSKKEGGEVTYTFTIDVKDQKYRFKLGDFVFKPYKINRYGNMVTQPGIEFPLEKIWTKYSEKDTDAYLDQVGAFCKTTASRLIKYMDRVPVLRTVEPVKKVATDKW</sequence>
<comment type="caution">
    <text evidence="3">The sequence shown here is derived from an EMBL/GenBank/DDBJ whole genome shotgun (WGS) entry which is preliminary data.</text>
</comment>
<gene>
    <name evidence="3" type="ORF">E2R66_05310</name>
</gene>
<feature type="signal peptide" evidence="1">
    <location>
        <begin position="1"/>
        <end position="25"/>
    </location>
</feature>
<evidence type="ECO:0000259" key="2">
    <source>
        <dbReference type="Pfam" id="PF14730"/>
    </source>
</evidence>
<evidence type="ECO:0000256" key="1">
    <source>
        <dbReference type="SAM" id="SignalP"/>
    </source>
</evidence>
<dbReference type="Gene3D" id="3.30.530.80">
    <property type="match status" value="1"/>
</dbReference>
<feature type="chain" id="PRO_5021499292" evidence="1">
    <location>
        <begin position="26"/>
        <end position="197"/>
    </location>
</feature>
<feature type="domain" description="DUF4468" evidence="2">
    <location>
        <begin position="40"/>
        <end position="122"/>
    </location>
</feature>
<name>A0A4Y8SMY8_9SPHI</name>
<keyword evidence="1" id="KW-0732">Signal</keyword>
<dbReference type="Proteomes" id="UP000297540">
    <property type="component" value="Unassembled WGS sequence"/>
</dbReference>
<dbReference type="EMBL" id="SOZE01000003">
    <property type="protein sequence ID" value="TFF39784.1"/>
    <property type="molecule type" value="Genomic_DNA"/>
</dbReference>
<protein>
    <submittedName>
        <fullName evidence="3">DUF4468 domain-containing protein</fullName>
    </submittedName>
</protein>
<evidence type="ECO:0000313" key="3">
    <source>
        <dbReference type="EMBL" id="TFF39784.1"/>
    </source>
</evidence>
<dbReference type="InterPro" id="IPR027823">
    <property type="entry name" value="DUF4468"/>
</dbReference>